<gene>
    <name evidence="12" type="primary">ddl</name>
    <name evidence="18" type="ORF">AERYTH_11335</name>
</gene>
<dbReference type="InterPro" id="IPR000291">
    <property type="entry name" value="D-Ala_lig_Van_CS"/>
</dbReference>
<dbReference type="Proteomes" id="UP000067689">
    <property type="component" value="Chromosome"/>
</dbReference>
<dbReference type="PROSITE" id="PS00843">
    <property type="entry name" value="DALA_DALA_LIGASE_1"/>
    <property type="match status" value="1"/>
</dbReference>
<dbReference type="PROSITE" id="PS50975">
    <property type="entry name" value="ATP_GRASP"/>
    <property type="match status" value="1"/>
</dbReference>
<dbReference type="GO" id="GO:0008716">
    <property type="term" value="F:D-alanine-D-alanine ligase activity"/>
    <property type="evidence" value="ECO:0007669"/>
    <property type="project" value="UniProtKB-UniRule"/>
</dbReference>
<keyword evidence="8 12" id="KW-0133">Cell shape</keyword>
<dbReference type="InterPro" id="IPR011095">
    <property type="entry name" value="Dala_Dala_lig_C"/>
</dbReference>
<evidence type="ECO:0000313" key="18">
    <source>
        <dbReference type="EMBL" id="ALX05253.1"/>
    </source>
</evidence>
<dbReference type="PATRIC" id="fig|2041.4.peg.2368"/>
<dbReference type="EMBL" id="CP011502">
    <property type="protein sequence ID" value="ALX05253.1"/>
    <property type="molecule type" value="Genomic_DNA"/>
</dbReference>
<keyword evidence="7 15" id="KW-0460">Magnesium</keyword>
<dbReference type="InterPro" id="IPR011761">
    <property type="entry name" value="ATP-grasp"/>
</dbReference>
<feature type="binding site" evidence="15">
    <location>
        <position position="314"/>
    </location>
    <ligand>
        <name>Mg(2+)</name>
        <dbReference type="ChEBI" id="CHEBI:18420"/>
        <label>1</label>
    </ligand>
</feature>
<reference evidence="18 19" key="1">
    <citation type="journal article" date="1991" name="Int. J. Syst. Bacteriol.">
        <title>Description of the erythromycin-producing bacterium Arthrobacter sp. strain NRRL B-3381 as Aeromicrobium erythreum gen. nov., sp. nov.</title>
        <authorList>
            <person name="Miller E.S."/>
            <person name="Woese C.R."/>
            <person name="Brenner S."/>
        </authorList>
    </citation>
    <scope>NUCLEOTIDE SEQUENCE [LARGE SCALE GENOMIC DNA]</scope>
    <source>
        <strain evidence="18 19">AR18</strain>
    </source>
</reference>
<accession>A0A0U4CIP3</accession>
<evidence type="ECO:0000256" key="2">
    <source>
        <dbReference type="ARBA" id="ARBA00010871"/>
    </source>
</evidence>
<evidence type="ECO:0000256" key="7">
    <source>
        <dbReference type="ARBA" id="ARBA00022842"/>
    </source>
</evidence>
<evidence type="ECO:0000256" key="5">
    <source>
        <dbReference type="ARBA" id="ARBA00022741"/>
    </source>
</evidence>
<evidence type="ECO:0000256" key="13">
    <source>
        <dbReference type="PIRSR" id="PIRSR039102-1"/>
    </source>
</evidence>
<evidence type="ECO:0000256" key="10">
    <source>
        <dbReference type="ARBA" id="ARBA00023211"/>
    </source>
</evidence>
<comment type="subcellular location">
    <subcellularLocation>
        <location evidence="12">Cytoplasm</location>
    </subcellularLocation>
</comment>
<organism evidence="18 19">
    <name type="scientific">Aeromicrobium erythreum</name>
    <dbReference type="NCBI Taxonomy" id="2041"/>
    <lineage>
        <taxon>Bacteria</taxon>
        <taxon>Bacillati</taxon>
        <taxon>Actinomycetota</taxon>
        <taxon>Actinomycetes</taxon>
        <taxon>Propionibacteriales</taxon>
        <taxon>Nocardioidaceae</taxon>
        <taxon>Aeromicrobium</taxon>
    </lineage>
</organism>
<dbReference type="InterPro" id="IPR016185">
    <property type="entry name" value="PreATP-grasp_dom_sf"/>
</dbReference>
<comment type="catalytic activity">
    <reaction evidence="12">
        <text>2 D-alanine + ATP = D-alanyl-D-alanine + ADP + phosphate + H(+)</text>
        <dbReference type="Rhea" id="RHEA:11224"/>
        <dbReference type="ChEBI" id="CHEBI:15378"/>
        <dbReference type="ChEBI" id="CHEBI:30616"/>
        <dbReference type="ChEBI" id="CHEBI:43474"/>
        <dbReference type="ChEBI" id="CHEBI:57416"/>
        <dbReference type="ChEBI" id="CHEBI:57822"/>
        <dbReference type="ChEBI" id="CHEBI:456216"/>
        <dbReference type="EC" id="6.3.2.4"/>
    </reaction>
</comment>
<dbReference type="GO" id="GO:0046872">
    <property type="term" value="F:metal ion binding"/>
    <property type="evidence" value="ECO:0007669"/>
    <property type="project" value="UniProtKB-KW"/>
</dbReference>
<evidence type="ECO:0000259" key="17">
    <source>
        <dbReference type="PROSITE" id="PS50975"/>
    </source>
</evidence>
<feature type="binding site" evidence="15">
    <location>
        <position position="299"/>
    </location>
    <ligand>
        <name>Mg(2+)</name>
        <dbReference type="ChEBI" id="CHEBI:18420"/>
        <label>1</label>
    </ligand>
</feature>
<feature type="binding site" evidence="14">
    <location>
        <begin position="313"/>
        <end position="314"/>
    </location>
    <ligand>
        <name>ATP</name>
        <dbReference type="ChEBI" id="CHEBI:30616"/>
    </ligand>
</feature>
<dbReference type="InterPro" id="IPR011127">
    <property type="entry name" value="Dala_Dala_lig_N"/>
</dbReference>
<feature type="domain" description="ATP-grasp" evidence="17">
    <location>
        <begin position="135"/>
        <end position="347"/>
    </location>
</feature>
<dbReference type="GO" id="GO:0009252">
    <property type="term" value="P:peptidoglycan biosynthetic process"/>
    <property type="evidence" value="ECO:0007669"/>
    <property type="project" value="UniProtKB-UniRule"/>
</dbReference>
<dbReference type="NCBIfam" id="TIGR01205">
    <property type="entry name" value="D_ala_D_alaTIGR"/>
    <property type="match status" value="1"/>
</dbReference>
<keyword evidence="11 12" id="KW-0961">Cell wall biogenesis/degradation</keyword>
<feature type="active site" evidence="13">
    <location>
        <position position="183"/>
    </location>
</feature>
<dbReference type="Pfam" id="PF07478">
    <property type="entry name" value="Dala_Dala_lig_C"/>
    <property type="match status" value="1"/>
</dbReference>
<dbReference type="PANTHER" id="PTHR23132">
    <property type="entry name" value="D-ALANINE--D-ALANINE LIGASE"/>
    <property type="match status" value="1"/>
</dbReference>
<feature type="active site" evidence="13">
    <location>
        <position position="325"/>
    </location>
</feature>
<dbReference type="Pfam" id="PF01820">
    <property type="entry name" value="Dala_Dala_lig_N"/>
    <property type="match status" value="1"/>
</dbReference>
<feature type="binding site" evidence="15">
    <location>
        <position position="316"/>
    </location>
    <ligand>
        <name>Mg(2+)</name>
        <dbReference type="ChEBI" id="CHEBI:18420"/>
        <label>2</label>
    </ligand>
</feature>
<keyword evidence="9 12" id="KW-0573">Peptidoglycan synthesis</keyword>
<dbReference type="GO" id="GO:0008360">
    <property type="term" value="P:regulation of cell shape"/>
    <property type="evidence" value="ECO:0007669"/>
    <property type="project" value="UniProtKB-KW"/>
</dbReference>
<evidence type="ECO:0000256" key="14">
    <source>
        <dbReference type="PIRSR" id="PIRSR039102-2"/>
    </source>
</evidence>
<evidence type="ECO:0000256" key="1">
    <source>
        <dbReference type="ARBA" id="ARBA00001936"/>
    </source>
</evidence>
<evidence type="ECO:0000256" key="6">
    <source>
        <dbReference type="ARBA" id="ARBA00022840"/>
    </source>
</evidence>
<dbReference type="AlphaFoldDB" id="A0A0U4CIP3"/>
<feature type="active site" evidence="13">
    <location>
        <position position="24"/>
    </location>
</feature>
<dbReference type="Gene3D" id="3.30.470.20">
    <property type="entry name" value="ATP-grasp fold, B domain"/>
    <property type="match status" value="1"/>
</dbReference>
<dbReference type="GO" id="GO:0005524">
    <property type="term" value="F:ATP binding"/>
    <property type="evidence" value="ECO:0007669"/>
    <property type="project" value="UniProtKB-UniRule"/>
</dbReference>
<feature type="binding site" evidence="14">
    <location>
        <position position="131"/>
    </location>
    <ligand>
        <name>ATP</name>
        <dbReference type="ChEBI" id="CHEBI:30616"/>
    </ligand>
</feature>
<evidence type="ECO:0000256" key="4">
    <source>
        <dbReference type="ARBA" id="ARBA00022723"/>
    </source>
</evidence>
<comment type="cofactor">
    <cofactor evidence="1">
        <name>Mn(2+)</name>
        <dbReference type="ChEBI" id="CHEBI:29035"/>
    </cofactor>
</comment>
<dbReference type="Gene3D" id="3.40.50.20">
    <property type="match status" value="1"/>
</dbReference>
<keyword evidence="3 12" id="KW-0436">Ligase</keyword>
<evidence type="ECO:0000256" key="12">
    <source>
        <dbReference type="HAMAP-Rule" id="MF_00047"/>
    </source>
</evidence>
<dbReference type="HAMAP" id="MF_00047">
    <property type="entry name" value="Dala_Dala_lig"/>
    <property type="match status" value="1"/>
</dbReference>
<comment type="similarity">
    <text evidence="2 12">Belongs to the D-alanine--D-alanine ligase family.</text>
</comment>
<keyword evidence="10 15" id="KW-0464">Manganese</keyword>
<keyword evidence="4 15" id="KW-0479">Metal-binding</keyword>
<dbReference type="SUPFAM" id="SSF52440">
    <property type="entry name" value="PreATP-grasp domain"/>
    <property type="match status" value="1"/>
</dbReference>
<feature type="binding site" evidence="14">
    <location>
        <begin position="213"/>
        <end position="221"/>
    </location>
    <ligand>
        <name>ATP</name>
        <dbReference type="ChEBI" id="CHEBI:30616"/>
    </ligand>
</feature>
<evidence type="ECO:0000256" key="3">
    <source>
        <dbReference type="ARBA" id="ARBA00022598"/>
    </source>
</evidence>
<evidence type="ECO:0000256" key="16">
    <source>
        <dbReference type="PROSITE-ProRule" id="PRU00409"/>
    </source>
</evidence>
<dbReference type="SUPFAM" id="SSF56059">
    <property type="entry name" value="Glutathione synthetase ATP-binding domain-like"/>
    <property type="match status" value="1"/>
</dbReference>
<comment type="function">
    <text evidence="12">Cell wall formation.</text>
</comment>
<feature type="binding site" evidence="14">
    <location>
        <begin position="175"/>
        <end position="177"/>
    </location>
    <ligand>
        <name>ATP</name>
        <dbReference type="ChEBI" id="CHEBI:30616"/>
    </ligand>
</feature>
<sequence>MNETSSTVPARPRVVVLFGGRSSEHGVSCLTARNVVAVVDRERYDVLTVGITPDGRWVRDDLSAPVPASGLPEVAVDGEPFAWEELRDVDVVLPLLHGPWGEDGTVQGLLEVAGVRYVGAGVLASAVGMDKPFTKTVFAAAGLPQIPYVTILPAQWDTERDKVLARVGALGLPVFVKPARAGSSSGVTKVDDAGFLVEAVEAARKHDPKVIVEAAAVNKRELEVGVIQQPDGTPLASVVGEVRNDDTTHDFYDFEAKYLDGTSANLVPADISDVFAARIRDYAVKAFTAIGGEGLARVDFFATDSAPDGLVINEINTMPGFTSTSMFPVLWEATGIGYAELVDRLLQLALHRSPGLR</sequence>
<comment type="cofactor">
    <cofactor evidence="15">
        <name>Mg(2+)</name>
        <dbReference type="ChEBI" id="CHEBI:18420"/>
    </cofactor>
    <cofactor evidence="15">
        <name>Mn(2+)</name>
        <dbReference type="ChEBI" id="CHEBI:29035"/>
    </cofactor>
    <text evidence="15">Binds 2 magnesium or manganese ions per subunit.</text>
</comment>
<keyword evidence="5 14" id="KW-0547">Nucleotide-binding</keyword>
<dbReference type="STRING" id="2041.AERYTH_11335"/>
<dbReference type="GO" id="GO:0005829">
    <property type="term" value="C:cytosol"/>
    <property type="evidence" value="ECO:0007669"/>
    <property type="project" value="TreeGrafter"/>
</dbReference>
<dbReference type="FunFam" id="3.30.470.20:FF:000008">
    <property type="entry name" value="D-alanine--D-alanine ligase"/>
    <property type="match status" value="1"/>
</dbReference>
<comment type="pathway">
    <text evidence="12">Cell wall biogenesis; peptidoglycan biosynthesis.</text>
</comment>
<evidence type="ECO:0000256" key="15">
    <source>
        <dbReference type="PIRSR" id="PIRSR039102-3"/>
    </source>
</evidence>
<keyword evidence="19" id="KW-1185">Reference proteome</keyword>
<evidence type="ECO:0000256" key="9">
    <source>
        <dbReference type="ARBA" id="ARBA00022984"/>
    </source>
</evidence>
<dbReference type="PROSITE" id="PS00844">
    <property type="entry name" value="DALA_DALA_LIGASE_2"/>
    <property type="match status" value="1"/>
</dbReference>
<feature type="binding site" evidence="14">
    <location>
        <begin position="183"/>
        <end position="184"/>
    </location>
    <ligand>
        <name>ATP</name>
        <dbReference type="ChEBI" id="CHEBI:30616"/>
    </ligand>
</feature>
<name>A0A0U4CIP3_9ACTN</name>
<keyword evidence="12" id="KW-0963">Cytoplasm</keyword>
<protein>
    <recommendedName>
        <fullName evidence="12">D-alanine--D-alanine ligase</fullName>
        <ecNumber evidence="12">6.3.2.4</ecNumber>
    </recommendedName>
    <alternativeName>
        <fullName evidence="12">D-Ala-D-Ala ligase</fullName>
    </alternativeName>
    <alternativeName>
        <fullName evidence="12">D-alanylalanine synthetase</fullName>
    </alternativeName>
</protein>
<dbReference type="KEGG" id="aer:AERYTH_11335"/>
<dbReference type="RefSeq" id="WP_067858639.1">
    <property type="nucleotide sequence ID" value="NZ_CP011502.1"/>
</dbReference>
<evidence type="ECO:0000256" key="8">
    <source>
        <dbReference type="ARBA" id="ARBA00022960"/>
    </source>
</evidence>
<proteinExistence type="inferred from homology"/>
<dbReference type="InterPro" id="IPR013815">
    <property type="entry name" value="ATP_grasp_subdomain_1"/>
</dbReference>
<evidence type="ECO:0000256" key="11">
    <source>
        <dbReference type="ARBA" id="ARBA00023316"/>
    </source>
</evidence>
<feature type="binding site" evidence="15">
    <location>
        <position position="314"/>
    </location>
    <ligand>
        <name>Mg(2+)</name>
        <dbReference type="ChEBI" id="CHEBI:18420"/>
        <label>2</label>
    </ligand>
</feature>
<dbReference type="PIRSF" id="PIRSF039102">
    <property type="entry name" value="Ddl/VanB"/>
    <property type="match status" value="1"/>
</dbReference>
<dbReference type="GO" id="GO:0071555">
    <property type="term" value="P:cell wall organization"/>
    <property type="evidence" value="ECO:0007669"/>
    <property type="project" value="UniProtKB-KW"/>
</dbReference>
<dbReference type="NCBIfam" id="NF002528">
    <property type="entry name" value="PRK01966.1-4"/>
    <property type="match status" value="1"/>
</dbReference>
<evidence type="ECO:0000313" key="19">
    <source>
        <dbReference type="Proteomes" id="UP000067689"/>
    </source>
</evidence>
<dbReference type="Gene3D" id="3.30.1490.20">
    <property type="entry name" value="ATP-grasp fold, A domain"/>
    <property type="match status" value="1"/>
</dbReference>
<keyword evidence="6 16" id="KW-0067">ATP-binding</keyword>
<dbReference type="UniPathway" id="UPA00219"/>
<dbReference type="EC" id="6.3.2.4" evidence="12"/>
<dbReference type="OrthoDB" id="9813261at2"/>
<dbReference type="PANTHER" id="PTHR23132:SF25">
    <property type="entry name" value="D-ALANINE--D-ALANINE LIGASE A"/>
    <property type="match status" value="1"/>
</dbReference>
<dbReference type="InterPro" id="IPR005905">
    <property type="entry name" value="D_ala_D_ala"/>
</dbReference>